<evidence type="ECO:0000313" key="2">
    <source>
        <dbReference type="EMBL" id="GMN59057.1"/>
    </source>
</evidence>
<evidence type="ECO:0000256" key="1">
    <source>
        <dbReference type="SAM" id="MobiDB-lite"/>
    </source>
</evidence>
<feature type="region of interest" description="Disordered" evidence="1">
    <location>
        <begin position="1"/>
        <end position="98"/>
    </location>
</feature>
<comment type="caution">
    <text evidence="2">The sequence shown here is derived from an EMBL/GenBank/DDBJ whole genome shotgun (WGS) entry which is preliminary data.</text>
</comment>
<feature type="compositionally biased region" description="Polar residues" evidence="1">
    <location>
        <begin position="60"/>
        <end position="70"/>
    </location>
</feature>
<gene>
    <name evidence="2" type="ORF">TIFTF001_028156</name>
</gene>
<dbReference type="Gramene" id="FCD_00024111-RA">
    <property type="protein sequence ID" value="FCD_00024111-RA:cds"/>
    <property type="gene ID" value="FCD_00024111"/>
</dbReference>
<name>A0AA88DPA7_FICCA</name>
<feature type="compositionally biased region" description="Polar residues" evidence="1">
    <location>
        <begin position="36"/>
        <end position="49"/>
    </location>
</feature>
<dbReference type="EMBL" id="BTGU01000083">
    <property type="protein sequence ID" value="GMN59057.1"/>
    <property type="molecule type" value="Genomic_DNA"/>
</dbReference>
<keyword evidence="3" id="KW-1185">Reference proteome</keyword>
<dbReference type="Proteomes" id="UP001187192">
    <property type="component" value="Unassembled WGS sequence"/>
</dbReference>
<reference evidence="2" key="1">
    <citation type="submission" date="2023-07" db="EMBL/GenBank/DDBJ databases">
        <title>draft genome sequence of fig (Ficus carica).</title>
        <authorList>
            <person name="Takahashi T."/>
            <person name="Nishimura K."/>
        </authorList>
    </citation>
    <scope>NUCLEOTIDE SEQUENCE</scope>
</reference>
<sequence>MHQKKTWRQIYEGKGGHPPVSTKELTNSPRLLALRSTPSKTGCQKTQTEGTKETDGHQQEAYTSRTRTQGSMGGRQMRALRRAQEQEATAISPRRVGK</sequence>
<accession>A0AA88DPA7</accession>
<protein>
    <submittedName>
        <fullName evidence="2">Uncharacterized protein</fullName>
    </submittedName>
</protein>
<evidence type="ECO:0000313" key="3">
    <source>
        <dbReference type="Proteomes" id="UP001187192"/>
    </source>
</evidence>
<dbReference type="AlphaFoldDB" id="A0AA88DPA7"/>
<organism evidence="2 3">
    <name type="scientific">Ficus carica</name>
    <name type="common">Common fig</name>
    <dbReference type="NCBI Taxonomy" id="3494"/>
    <lineage>
        <taxon>Eukaryota</taxon>
        <taxon>Viridiplantae</taxon>
        <taxon>Streptophyta</taxon>
        <taxon>Embryophyta</taxon>
        <taxon>Tracheophyta</taxon>
        <taxon>Spermatophyta</taxon>
        <taxon>Magnoliopsida</taxon>
        <taxon>eudicotyledons</taxon>
        <taxon>Gunneridae</taxon>
        <taxon>Pentapetalae</taxon>
        <taxon>rosids</taxon>
        <taxon>fabids</taxon>
        <taxon>Rosales</taxon>
        <taxon>Moraceae</taxon>
        <taxon>Ficeae</taxon>
        <taxon>Ficus</taxon>
    </lineage>
</organism>
<proteinExistence type="predicted"/>